<dbReference type="EMBL" id="JBBMFC010000009">
    <property type="protein sequence ID" value="MEQ2578475.1"/>
    <property type="molecule type" value="Genomic_DNA"/>
</dbReference>
<evidence type="ECO:0000313" key="2">
    <source>
        <dbReference type="Proteomes" id="UP001470288"/>
    </source>
</evidence>
<comment type="caution">
    <text evidence="1">The sequence shown here is derived from an EMBL/GenBank/DDBJ whole genome shotgun (WGS) entry which is preliminary data.</text>
</comment>
<evidence type="ECO:0000313" key="1">
    <source>
        <dbReference type="EMBL" id="MEQ2578475.1"/>
    </source>
</evidence>
<keyword evidence="2" id="KW-1185">Reference proteome</keyword>
<protein>
    <submittedName>
        <fullName evidence="1">DUF1177 domain-containing protein</fullName>
    </submittedName>
</protein>
<accession>A0ABV1HZW3</accession>
<dbReference type="Pfam" id="PF06675">
    <property type="entry name" value="DUF1177"/>
    <property type="match status" value="1"/>
</dbReference>
<organism evidence="1 2">
    <name type="scientific">Hominiventricola aquisgranensis</name>
    <dbReference type="NCBI Taxonomy" id="3133164"/>
    <lineage>
        <taxon>Bacteria</taxon>
        <taxon>Bacillati</taxon>
        <taxon>Bacillota</taxon>
        <taxon>Clostridia</taxon>
        <taxon>Lachnospirales</taxon>
        <taxon>Lachnospiraceae</taxon>
        <taxon>Hominiventricola</taxon>
    </lineage>
</organism>
<gene>
    <name evidence="1" type="ORF">WMO62_06400</name>
</gene>
<dbReference type="RefSeq" id="WP_349144186.1">
    <property type="nucleotide sequence ID" value="NZ_JBBMFC010000009.1"/>
</dbReference>
<dbReference type="Proteomes" id="UP001470288">
    <property type="component" value="Unassembled WGS sequence"/>
</dbReference>
<name>A0ABV1HZW3_9FIRM</name>
<proteinExistence type="predicted"/>
<reference evidence="1 2" key="1">
    <citation type="submission" date="2024-03" db="EMBL/GenBank/DDBJ databases">
        <title>Human intestinal bacterial collection.</title>
        <authorList>
            <person name="Pauvert C."/>
            <person name="Hitch T.C.A."/>
            <person name="Clavel T."/>
        </authorList>
    </citation>
    <scope>NUCLEOTIDE SEQUENCE [LARGE SCALE GENOMIC DNA]</scope>
    <source>
        <strain evidence="1 2">CLA-AA-H78B</strain>
    </source>
</reference>
<dbReference type="InterPro" id="IPR009561">
    <property type="entry name" value="DUF1177"/>
</dbReference>
<sequence>MLNKQIIDIFELLDDPKANGQIVKAFLQAIDPEVSVETYALEGPQGKTDMVKVRIPGTEGKTVGGSYPTIGILGRLGGLGARPEVVGYVSDGDGALAALAVAAKLIDMRKKGDCLKGDVFISTHICPDAPTQPHHPVPFMGSPVEMHQVNEEEVSPELDAILSIDTTKGNRIINTRGFAISQTVKQGYILRASEDLLDIMQRTTGKLPYVFPVNMQDITPYGNDVHHINSIMQPCTCTAAPVVGVAITTEMMVPGCGTGCSHMEDIEEAARFVLEVAKDFTAGKISFYDAQDDARMNKLYGSMKHLQQLGNRD</sequence>